<feature type="compositionally biased region" description="Basic and acidic residues" evidence="1">
    <location>
        <begin position="17"/>
        <end position="26"/>
    </location>
</feature>
<feature type="compositionally biased region" description="Basic residues" evidence="1">
    <location>
        <begin position="117"/>
        <end position="138"/>
    </location>
</feature>
<proteinExistence type="predicted"/>
<evidence type="ECO:0000313" key="2">
    <source>
        <dbReference type="EMBL" id="KAK7060055.1"/>
    </source>
</evidence>
<keyword evidence="3" id="KW-1185">Reference proteome</keyword>
<gene>
    <name evidence="2" type="ORF">R3P38DRAFT_2679776</name>
</gene>
<feature type="region of interest" description="Disordered" evidence="1">
    <location>
        <begin position="1"/>
        <end position="74"/>
    </location>
</feature>
<dbReference type="EMBL" id="JAWWNJ010000003">
    <property type="protein sequence ID" value="KAK7060055.1"/>
    <property type="molecule type" value="Genomic_DNA"/>
</dbReference>
<name>A0AAW0E8I2_9AGAR</name>
<dbReference type="AlphaFoldDB" id="A0AAW0E8I2"/>
<feature type="compositionally biased region" description="Low complexity" evidence="1">
    <location>
        <begin position="172"/>
        <end position="187"/>
    </location>
</feature>
<reference evidence="2 3" key="1">
    <citation type="journal article" date="2024" name="J Genomics">
        <title>Draft genome sequencing and assembly of Favolaschia claudopus CIRM-BRFM 2984 isolated from oak limbs.</title>
        <authorList>
            <person name="Navarro D."/>
            <person name="Drula E."/>
            <person name="Chaduli D."/>
            <person name="Cazenave R."/>
            <person name="Ahrendt S."/>
            <person name="Wang J."/>
            <person name="Lipzen A."/>
            <person name="Daum C."/>
            <person name="Barry K."/>
            <person name="Grigoriev I.V."/>
            <person name="Favel A."/>
            <person name="Rosso M.N."/>
            <person name="Martin F."/>
        </authorList>
    </citation>
    <scope>NUCLEOTIDE SEQUENCE [LARGE SCALE GENOMIC DNA]</scope>
    <source>
        <strain evidence="2 3">CIRM-BRFM 2984</strain>
    </source>
</reference>
<feature type="compositionally biased region" description="Acidic residues" evidence="1">
    <location>
        <begin position="189"/>
        <end position="209"/>
    </location>
</feature>
<sequence length="525" mass="59403">MTRPSKRTKARQGNLQKARDALKPEAEEVEDQTAPADATLDGHEDSEASWEFNLGNELPDFDCEDLPEGTQEPDLDEEIIAAPEITEEKELDEFSQFLFNAQAAAQKAERTKEAGLKRKRHYTGKSARTHRRHMQQAKTLKKGGFLSLQEFIEKKQAQKSNSAASTAASAAASTSASTSVSASASVVELDSEDDEIPDTESLESDDEDPSPNIPDPNTLPDCMDPVNLAHVHLKELLEAIESGSTILDPSPETATDRSLNQINYTDFPALRRATANLSVKSKDKKLDVFLRARISAMVGTLNLYLDSELSYGWREASMIVARSQGHGAYRARNIRSWIHNFLATKKLPLHRYGQYHASILNDEDFQDSIKLHLQSLAKKDGHFTAQDLVDFVQTEEIQTMLEAADVQKRSISVWTARRWLKRLEWRYGRRKNGMYIDGHEREDVVQYRAEFVKRWLEQYEPRMVEYDNDGNAKKTPTGYELTGKCKGQPFRLILVTHDESTFYANDRRKVGWISKLDKGKPQPKG</sequence>
<organism evidence="2 3">
    <name type="scientific">Favolaschia claudopus</name>
    <dbReference type="NCBI Taxonomy" id="2862362"/>
    <lineage>
        <taxon>Eukaryota</taxon>
        <taxon>Fungi</taxon>
        <taxon>Dikarya</taxon>
        <taxon>Basidiomycota</taxon>
        <taxon>Agaricomycotina</taxon>
        <taxon>Agaricomycetes</taxon>
        <taxon>Agaricomycetidae</taxon>
        <taxon>Agaricales</taxon>
        <taxon>Marasmiineae</taxon>
        <taxon>Mycenaceae</taxon>
        <taxon>Favolaschia</taxon>
    </lineage>
</organism>
<evidence type="ECO:0000313" key="3">
    <source>
        <dbReference type="Proteomes" id="UP001362999"/>
    </source>
</evidence>
<protein>
    <submittedName>
        <fullName evidence="2">Uncharacterized protein</fullName>
    </submittedName>
</protein>
<feature type="region of interest" description="Disordered" evidence="1">
    <location>
        <begin position="172"/>
        <end position="224"/>
    </location>
</feature>
<feature type="region of interest" description="Disordered" evidence="1">
    <location>
        <begin position="109"/>
        <end position="138"/>
    </location>
</feature>
<dbReference type="Proteomes" id="UP001362999">
    <property type="component" value="Unassembled WGS sequence"/>
</dbReference>
<feature type="non-terminal residue" evidence="2">
    <location>
        <position position="525"/>
    </location>
</feature>
<evidence type="ECO:0000256" key="1">
    <source>
        <dbReference type="SAM" id="MobiDB-lite"/>
    </source>
</evidence>
<accession>A0AAW0E8I2</accession>
<feature type="compositionally biased region" description="Acidic residues" evidence="1">
    <location>
        <begin position="59"/>
        <end position="74"/>
    </location>
</feature>
<dbReference type="PANTHER" id="PTHR35871">
    <property type="entry name" value="EXPRESSED PROTEIN"/>
    <property type="match status" value="1"/>
</dbReference>
<comment type="caution">
    <text evidence="2">The sequence shown here is derived from an EMBL/GenBank/DDBJ whole genome shotgun (WGS) entry which is preliminary data.</text>
</comment>
<feature type="compositionally biased region" description="Basic residues" evidence="1">
    <location>
        <begin position="1"/>
        <end position="10"/>
    </location>
</feature>
<dbReference type="PANTHER" id="PTHR35871:SF1">
    <property type="entry name" value="CXC1-LIKE CYSTEINE CLUSTER ASSOCIATED WITH KDZ TRANSPOSASES DOMAIN-CONTAINING PROTEIN"/>
    <property type="match status" value="1"/>
</dbReference>